<dbReference type="Gene3D" id="3.40.50.280">
    <property type="entry name" value="Cobalamin-binding domain"/>
    <property type="match status" value="1"/>
</dbReference>
<reference evidence="7 8" key="2">
    <citation type="submission" date="2020-03" db="EMBL/GenBank/DDBJ databases">
        <authorList>
            <person name="Ichikawa N."/>
            <person name="Kimura A."/>
            <person name="Kitahashi Y."/>
            <person name="Uohara A."/>
        </authorList>
    </citation>
    <scope>NUCLEOTIDE SEQUENCE [LARGE SCALE GENOMIC DNA]</scope>
    <source>
        <strain evidence="7 8">NBRC 107702</strain>
    </source>
</reference>
<keyword evidence="8" id="KW-1185">Reference proteome</keyword>
<dbReference type="Pfam" id="PF04055">
    <property type="entry name" value="Radical_SAM"/>
    <property type="match status" value="1"/>
</dbReference>
<dbReference type="GO" id="GO:0046872">
    <property type="term" value="F:metal ion binding"/>
    <property type="evidence" value="ECO:0007669"/>
    <property type="project" value="UniProtKB-KW"/>
</dbReference>
<organism evidence="7 8">
    <name type="scientific">Phytohabitans flavus</name>
    <dbReference type="NCBI Taxonomy" id="1076124"/>
    <lineage>
        <taxon>Bacteria</taxon>
        <taxon>Bacillati</taxon>
        <taxon>Actinomycetota</taxon>
        <taxon>Actinomycetes</taxon>
        <taxon>Micromonosporales</taxon>
        <taxon>Micromonosporaceae</taxon>
    </lineage>
</organism>
<dbReference type="InterPro" id="IPR007197">
    <property type="entry name" value="rSAM"/>
</dbReference>
<dbReference type="Gene3D" id="3.20.20.70">
    <property type="entry name" value="Aldolase class I"/>
    <property type="match status" value="1"/>
</dbReference>
<gene>
    <name evidence="7" type="ORF">Pflav_015500</name>
</gene>
<sequence length="639" mass="70769">MSATLPIVEAPFAHRPDPAARARHSAWPVVLVSMPFMGIYRPSIQLGLLKAIAEEHGFPVRTLHANLDLAARIGAEYYGGFSEHRGRMVGEWLFSVAAFGDAAPDPEGKLLDEFADELGHLVDSPDEVRDRLRHTRDHDIPSYLDALVDTVPWGEARVVGFSCTFQQNAASFALARRLKRRWPELVTVFGGANFDGEMGLELVRSVDCVDFAVIGEGDVAFPRLLSALAAGTDPGAVPGVARREGGSVVATPAAPPLPHLDGLPAPDYAEYFTRAEDLSLLPRQSGRNIWIPFEAARGCWWGAKHHCTFCGLNGTTMAFRAKSPGRVLDELGRQAGRYGGFRFEAVDNILDPAYLKRLFPALIDAEAGYEFFYEVKANLTREQVKLMALAGLRRIQPGLESLSTDVLRLMRKGVTAVQNVNLLRWAHYYGVDVAWNLLWGFPGETAEHYADQAAMVPHLRHLQPPRNAGRLWLERFSPLYTDKAAFPLRSRSPELSYRYVYPSGVDLERAAYFFEYDPVDPLPQTAYEELGRAVRAWQAEWDSERRPVLTYRSAPGFLQIFDGRDPENEGTYAFRGTLAEIYLACSDRPTTAAAVSERLGGRLPAEAVREVFAEFARRGLMLLDGSQALALALPAIGGR</sequence>
<feature type="domain" description="B12-binding" evidence="6">
    <location>
        <begin position="91"/>
        <end position="235"/>
    </location>
</feature>
<dbReference type="InterPro" id="IPR013785">
    <property type="entry name" value="Aldolase_TIM"/>
</dbReference>
<dbReference type="NCBIfam" id="TIGR03975">
    <property type="entry name" value="rSAM_ocin_1"/>
    <property type="match status" value="1"/>
</dbReference>
<comment type="cofactor">
    <cofactor evidence="1">
        <name>[4Fe-4S] cluster</name>
        <dbReference type="ChEBI" id="CHEBI:49883"/>
    </cofactor>
</comment>
<dbReference type="SFLD" id="SFLDS00029">
    <property type="entry name" value="Radical_SAM"/>
    <property type="match status" value="1"/>
</dbReference>
<dbReference type="AlphaFoldDB" id="A0A6F8XMU6"/>
<dbReference type="InterPro" id="IPR006638">
    <property type="entry name" value="Elp3/MiaA/NifB-like_rSAM"/>
</dbReference>
<dbReference type="KEGG" id="pfla:Pflav_015500"/>
<dbReference type="GO" id="GO:0031419">
    <property type="term" value="F:cobalamin binding"/>
    <property type="evidence" value="ECO:0007669"/>
    <property type="project" value="InterPro"/>
</dbReference>
<protein>
    <submittedName>
        <fullName evidence="7">RiPP maturation radical SAM protein 1</fullName>
    </submittedName>
</protein>
<dbReference type="InterPro" id="IPR051198">
    <property type="entry name" value="BchE-like"/>
</dbReference>
<dbReference type="RefSeq" id="WP_232071048.1">
    <property type="nucleotide sequence ID" value="NZ_AP022870.1"/>
</dbReference>
<dbReference type="InterPro" id="IPR058240">
    <property type="entry name" value="rSAM_sf"/>
</dbReference>
<dbReference type="PROSITE" id="PS51332">
    <property type="entry name" value="B12_BINDING"/>
    <property type="match status" value="1"/>
</dbReference>
<evidence type="ECO:0000313" key="8">
    <source>
        <dbReference type="Proteomes" id="UP000502508"/>
    </source>
</evidence>
<keyword evidence="3" id="KW-0479">Metal-binding</keyword>
<evidence type="ECO:0000313" key="7">
    <source>
        <dbReference type="EMBL" id="BCB75140.1"/>
    </source>
</evidence>
<dbReference type="GO" id="GO:0005829">
    <property type="term" value="C:cytosol"/>
    <property type="evidence" value="ECO:0007669"/>
    <property type="project" value="TreeGrafter"/>
</dbReference>
<dbReference type="SMART" id="SM00729">
    <property type="entry name" value="Elp3"/>
    <property type="match status" value="1"/>
</dbReference>
<evidence type="ECO:0000256" key="2">
    <source>
        <dbReference type="ARBA" id="ARBA00022691"/>
    </source>
</evidence>
<dbReference type="PANTHER" id="PTHR43409">
    <property type="entry name" value="ANAEROBIC MAGNESIUM-PROTOPORPHYRIN IX MONOMETHYL ESTER CYCLASE-RELATED"/>
    <property type="match status" value="1"/>
</dbReference>
<dbReference type="GO" id="GO:0003824">
    <property type="term" value="F:catalytic activity"/>
    <property type="evidence" value="ECO:0007669"/>
    <property type="project" value="InterPro"/>
</dbReference>
<dbReference type="SFLD" id="SFLDF00324">
    <property type="entry name" value="bacteriocin_maturation"/>
    <property type="match status" value="1"/>
</dbReference>
<proteinExistence type="predicted"/>
<dbReference type="CDD" id="cd02068">
    <property type="entry name" value="radical_SAM_B12_BD"/>
    <property type="match status" value="1"/>
</dbReference>
<evidence type="ECO:0000256" key="4">
    <source>
        <dbReference type="ARBA" id="ARBA00023004"/>
    </source>
</evidence>
<dbReference type="InterPro" id="IPR023984">
    <property type="entry name" value="rSAM_ocin_1"/>
</dbReference>
<evidence type="ECO:0000259" key="6">
    <source>
        <dbReference type="PROSITE" id="PS51332"/>
    </source>
</evidence>
<accession>A0A6F8XMU6</accession>
<keyword evidence="5" id="KW-0411">Iron-sulfur</keyword>
<evidence type="ECO:0000256" key="1">
    <source>
        <dbReference type="ARBA" id="ARBA00001966"/>
    </source>
</evidence>
<keyword evidence="4" id="KW-0408">Iron</keyword>
<dbReference type="SUPFAM" id="SSF102114">
    <property type="entry name" value="Radical SAM enzymes"/>
    <property type="match status" value="1"/>
</dbReference>
<name>A0A6F8XMU6_9ACTN</name>
<evidence type="ECO:0000256" key="5">
    <source>
        <dbReference type="ARBA" id="ARBA00023014"/>
    </source>
</evidence>
<evidence type="ECO:0000256" key="3">
    <source>
        <dbReference type="ARBA" id="ARBA00022723"/>
    </source>
</evidence>
<keyword evidence="2" id="KW-0949">S-adenosyl-L-methionine</keyword>
<dbReference type="GO" id="GO:0051536">
    <property type="term" value="F:iron-sulfur cluster binding"/>
    <property type="evidence" value="ECO:0007669"/>
    <property type="project" value="UniProtKB-KW"/>
</dbReference>
<dbReference type="Proteomes" id="UP000502508">
    <property type="component" value="Chromosome"/>
</dbReference>
<dbReference type="PANTHER" id="PTHR43409:SF7">
    <property type="entry name" value="BLL1977 PROTEIN"/>
    <property type="match status" value="1"/>
</dbReference>
<dbReference type="SFLD" id="SFLDG01082">
    <property type="entry name" value="B12-binding_domain_containing"/>
    <property type="match status" value="1"/>
</dbReference>
<dbReference type="InterPro" id="IPR006158">
    <property type="entry name" value="Cobalamin-bd"/>
</dbReference>
<dbReference type="EMBL" id="AP022870">
    <property type="protein sequence ID" value="BCB75140.1"/>
    <property type="molecule type" value="Genomic_DNA"/>
</dbReference>
<dbReference type="CDD" id="cd01335">
    <property type="entry name" value="Radical_SAM"/>
    <property type="match status" value="1"/>
</dbReference>
<reference evidence="7 8" key="1">
    <citation type="submission" date="2020-03" db="EMBL/GenBank/DDBJ databases">
        <title>Whole genome shotgun sequence of Phytohabitans flavus NBRC 107702.</title>
        <authorList>
            <person name="Komaki H."/>
            <person name="Tamura T."/>
        </authorList>
    </citation>
    <scope>NUCLEOTIDE SEQUENCE [LARGE SCALE GENOMIC DNA]</scope>
    <source>
        <strain evidence="7 8">NBRC 107702</strain>
    </source>
</reference>